<reference evidence="2 4" key="2">
    <citation type="journal article" date="2017" name="BMC Genomics">
        <title>Comparative and functional genomics of the Lactococcus lactis taxon; insights into evolution and niche adaptation.</title>
        <authorList>
            <person name="Kelleher P."/>
            <person name="Bottacini F."/>
            <person name="Mahony J."/>
            <person name="Kilcawley K.N."/>
            <person name="van Sinderen D."/>
        </authorList>
    </citation>
    <scope>NUCLEOTIDE SEQUENCE [LARGE SCALE GENOMIC DNA]</scope>
    <source>
        <strain evidence="2 4">UC06</strain>
    </source>
</reference>
<dbReference type="EMBL" id="LKLW01000090">
    <property type="protein sequence ID" value="KSU26559.1"/>
    <property type="molecule type" value="Genomic_DNA"/>
</dbReference>
<dbReference type="AlphaFoldDB" id="A0A0V8ELY2"/>
<evidence type="ECO:0000313" key="3">
    <source>
        <dbReference type="Proteomes" id="UP000052991"/>
    </source>
</evidence>
<sequence>MLEKEQNVKGAKARTWWNELPLEQQKKILSSAWCPSCYGHVDMDFRDVKLNEKGLMIEGICTQCQSKLTVFGQE</sequence>
<gene>
    <name evidence="2" type="ORF">LLUC06_02950</name>
    <name evidence="1" type="ORF">N42_1497</name>
</gene>
<proteinExistence type="predicted"/>
<evidence type="ECO:0000313" key="1">
    <source>
        <dbReference type="EMBL" id="KSU26559.1"/>
    </source>
</evidence>
<dbReference type="Proteomes" id="UP000192095">
    <property type="component" value="Chromosome"/>
</dbReference>
<reference evidence="1" key="3">
    <citation type="journal article" date="2017" name="Genome Announc.">
        <title>Draft Genome Sequences of 24 Lactococcus lactis Strains.</title>
        <authorList>
            <person name="Backus L."/>
            <person name="Wels M."/>
            <person name="Boekhorst J."/>
            <person name="Dijkstra A.R."/>
            <person name="Beerthuyzen M."/>
            <person name="Kelly W.J."/>
            <person name="Siezen R.J."/>
            <person name="van Hijum S.A."/>
            <person name="Bachmann H."/>
        </authorList>
    </citation>
    <scope>NUCLEOTIDE SEQUENCE</scope>
    <source>
        <strain evidence="1">N42</strain>
    </source>
</reference>
<dbReference type="PATRIC" id="fig|1360.116.peg.1288"/>
<evidence type="ECO:0000313" key="2">
    <source>
        <dbReference type="EMBL" id="WMD27510.1"/>
    </source>
</evidence>
<dbReference type="Proteomes" id="UP000052991">
    <property type="component" value="Unassembled WGS sequence"/>
</dbReference>
<dbReference type="EMBL" id="CP015902">
    <property type="protein sequence ID" value="WMD27510.1"/>
    <property type="molecule type" value="Genomic_DNA"/>
</dbReference>
<name>A0A0V8ELY2_LACLL</name>
<reference evidence="2" key="4">
    <citation type="submission" date="2023-07" db="EMBL/GenBank/DDBJ databases">
        <authorList>
            <person name="McDonnell B."/>
        </authorList>
    </citation>
    <scope>NUCLEOTIDE SEQUENCE</scope>
    <source>
        <strain evidence="2">UC06</strain>
    </source>
</reference>
<reference evidence="3" key="1">
    <citation type="submission" date="2015-10" db="EMBL/GenBank/DDBJ databases">
        <title>Draft Genome Sequences of 11 Lactococcus lactis subspecies cremoris strains.</title>
        <authorList>
            <person name="Wels M."/>
            <person name="Backus L."/>
            <person name="Boekhorst J."/>
            <person name="Dijkstra A."/>
            <person name="Beerthuizen M."/>
            <person name="Kelly W."/>
            <person name="Siezen R."/>
            <person name="Bachmann H."/>
            <person name="Van Hijum S."/>
        </authorList>
    </citation>
    <scope>NUCLEOTIDE SEQUENCE [LARGE SCALE GENOMIC DNA]</scope>
    <source>
        <strain evidence="3">N42</strain>
    </source>
</reference>
<evidence type="ECO:0000313" key="4">
    <source>
        <dbReference type="Proteomes" id="UP000192095"/>
    </source>
</evidence>
<dbReference type="RefSeq" id="WP_025016788.1">
    <property type="nucleotide sequence ID" value="NZ_BAABQR010000002.1"/>
</dbReference>
<protein>
    <submittedName>
        <fullName evidence="1">Uncharacterized protein</fullName>
    </submittedName>
</protein>
<accession>A0A0V8ELY2</accession>
<organism evidence="1 3">
    <name type="scientific">Lactococcus lactis subsp. lactis</name>
    <name type="common">Streptococcus lactis</name>
    <dbReference type="NCBI Taxonomy" id="1360"/>
    <lineage>
        <taxon>Bacteria</taxon>
        <taxon>Bacillati</taxon>
        <taxon>Bacillota</taxon>
        <taxon>Bacilli</taxon>
        <taxon>Lactobacillales</taxon>
        <taxon>Streptococcaceae</taxon>
        <taxon>Lactococcus</taxon>
    </lineage>
</organism>